<dbReference type="OrthoDB" id="279194at2"/>
<dbReference type="AlphaFoldDB" id="A0A517XSC4"/>
<reference evidence="1 2" key="1">
    <citation type="submission" date="2019-02" db="EMBL/GenBank/DDBJ databases">
        <title>Deep-cultivation of Planctomycetes and their phenomic and genomic characterization uncovers novel biology.</title>
        <authorList>
            <person name="Wiegand S."/>
            <person name="Jogler M."/>
            <person name="Boedeker C."/>
            <person name="Pinto D."/>
            <person name="Vollmers J."/>
            <person name="Rivas-Marin E."/>
            <person name="Kohn T."/>
            <person name="Peeters S.H."/>
            <person name="Heuer A."/>
            <person name="Rast P."/>
            <person name="Oberbeckmann S."/>
            <person name="Bunk B."/>
            <person name="Jeske O."/>
            <person name="Meyerdierks A."/>
            <person name="Storesund J.E."/>
            <person name="Kallscheuer N."/>
            <person name="Luecker S."/>
            <person name="Lage O.M."/>
            <person name="Pohl T."/>
            <person name="Merkel B.J."/>
            <person name="Hornburger P."/>
            <person name="Mueller R.-W."/>
            <person name="Bruemmer F."/>
            <person name="Labrenz M."/>
            <person name="Spormann A.M."/>
            <person name="Op den Camp H."/>
            <person name="Overmann J."/>
            <person name="Amann R."/>
            <person name="Jetten M.S.M."/>
            <person name="Mascher T."/>
            <person name="Medema M.H."/>
            <person name="Devos D.P."/>
            <person name="Kaster A.-K."/>
            <person name="Ovreas L."/>
            <person name="Rohde M."/>
            <person name="Galperin M.Y."/>
            <person name="Jogler C."/>
        </authorList>
    </citation>
    <scope>NUCLEOTIDE SEQUENCE [LARGE SCALE GENOMIC DNA]</scope>
    <source>
        <strain evidence="1 2">ETA_A1</strain>
    </source>
</reference>
<organism evidence="1 2">
    <name type="scientific">Urbifossiella limnaea</name>
    <dbReference type="NCBI Taxonomy" id="2528023"/>
    <lineage>
        <taxon>Bacteria</taxon>
        <taxon>Pseudomonadati</taxon>
        <taxon>Planctomycetota</taxon>
        <taxon>Planctomycetia</taxon>
        <taxon>Gemmatales</taxon>
        <taxon>Gemmataceae</taxon>
        <taxon>Urbifossiella</taxon>
    </lineage>
</organism>
<protein>
    <submittedName>
        <fullName evidence="1">Uncharacterized protein</fullName>
    </submittedName>
</protein>
<proteinExistence type="predicted"/>
<evidence type="ECO:0000313" key="2">
    <source>
        <dbReference type="Proteomes" id="UP000319576"/>
    </source>
</evidence>
<dbReference type="EMBL" id="CP036273">
    <property type="protein sequence ID" value="QDU20416.1"/>
    <property type="molecule type" value="Genomic_DNA"/>
</dbReference>
<sequence>MLVYESTEQLLAEPPARRYLHTILLTALRDKAERVEVRFMEGEGALYYRVKGSDWELTPPPDDLYPQLKDAVREAARLVQPDRPDTTILFGVPDARFEPMEVGWLTYQLGGYWVDIVARIDPREPYGYIRLDIDDPEEFADAAGDALEAYAATLTGEEEPAEPAS</sequence>
<gene>
    <name evidence="1" type="ORF">ETAA1_23680</name>
</gene>
<accession>A0A517XSC4</accession>
<dbReference type="KEGG" id="uli:ETAA1_23680"/>
<name>A0A517XSC4_9BACT</name>
<dbReference type="Proteomes" id="UP000319576">
    <property type="component" value="Chromosome"/>
</dbReference>
<evidence type="ECO:0000313" key="1">
    <source>
        <dbReference type="EMBL" id="QDU20416.1"/>
    </source>
</evidence>
<dbReference type="RefSeq" id="WP_145237913.1">
    <property type="nucleotide sequence ID" value="NZ_CP036273.1"/>
</dbReference>
<keyword evidence="2" id="KW-1185">Reference proteome</keyword>